<dbReference type="PROSITE" id="PS51791">
    <property type="entry name" value="HSAC2"/>
    <property type="match status" value="1"/>
</dbReference>
<dbReference type="InterPro" id="IPR002013">
    <property type="entry name" value="SAC_dom"/>
</dbReference>
<feature type="compositionally biased region" description="Polar residues" evidence="1">
    <location>
        <begin position="208"/>
        <end position="222"/>
    </location>
</feature>
<evidence type="ECO:0000313" key="6">
    <source>
        <dbReference type="Proteomes" id="UP000070700"/>
    </source>
</evidence>
<dbReference type="AlphaFoldDB" id="A0A194XD83"/>
<dbReference type="Proteomes" id="UP000070700">
    <property type="component" value="Unassembled WGS sequence"/>
</dbReference>
<keyword evidence="2" id="KW-0732">Signal</keyword>
<accession>A0A194XD83</accession>
<dbReference type="GO" id="GO:0005783">
    <property type="term" value="C:endoplasmic reticulum"/>
    <property type="evidence" value="ECO:0007669"/>
    <property type="project" value="TreeGrafter"/>
</dbReference>
<keyword evidence="6" id="KW-1185">Reference proteome</keyword>
<gene>
    <name evidence="5" type="ORF">LY89DRAFT_614670</name>
</gene>
<dbReference type="InterPro" id="IPR034753">
    <property type="entry name" value="hSac2"/>
</dbReference>
<dbReference type="OrthoDB" id="405996at2759"/>
<feature type="compositionally biased region" description="Polar residues" evidence="1">
    <location>
        <begin position="365"/>
        <end position="381"/>
    </location>
</feature>
<dbReference type="InterPro" id="IPR022158">
    <property type="entry name" value="Inositol_phosphatase"/>
</dbReference>
<proteinExistence type="predicted"/>
<reference evidence="5 6" key="1">
    <citation type="submission" date="2015-10" db="EMBL/GenBank/DDBJ databases">
        <title>Full genome of DAOMC 229536 Phialocephala scopiformis, a fungal endophyte of spruce producing the potent anti-insectan compound rugulosin.</title>
        <authorList>
            <consortium name="DOE Joint Genome Institute"/>
            <person name="Walker A.K."/>
            <person name="Frasz S.L."/>
            <person name="Seifert K.A."/>
            <person name="Miller J.D."/>
            <person name="Mondo S.J."/>
            <person name="Labutti K."/>
            <person name="Lipzen A."/>
            <person name="Dockter R."/>
            <person name="Kennedy M."/>
            <person name="Grigoriev I.V."/>
            <person name="Spatafora J.W."/>
        </authorList>
    </citation>
    <scope>NUCLEOTIDE SEQUENCE [LARGE SCALE GENOMIC DNA]</scope>
    <source>
        <strain evidence="5 6">CBS 120377</strain>
    </source>
</reference>
<evidence type="ECO:0000259" key="4">
    <source>
        <dbReference type="PROSITE" id="PS51791"/>
    </source>
</evidence>
<dbReference type="PROSITE" id="PS50275">
    <property type="entry name" value="SAC"/>
    <property type="match status" value="1"/>
</dbReference>
<feature type="domain" description="SAC" evidence="3">
    <location>
        <begin position="267"/>
        <end position="642"/>
    </location>
</feature>
<dbReference type="InParanoid" id="A0A194XD83"/>
<feature type="chain" id="PRO_5008268151" evidence="2">
    <location>
        <begin position="17"/>
        <end position="959"/>
    </location>
</feature>
<dbReference type="KEGG" id="psco:LY89DRAFT_614670"/>
<dbReference type="Pfam" id="PF02383">
    <property type="entry name" value="Syja_N"/>
    <property type="match status" value="1"/>
</dbReference>
<name>A0A194XD83_MOLSC</name>
<dbReference type="Pfam" id="PF12456">
    <property type="entry name" value="hSac2"/>
    <property type="match status" value="1"/>
</dbReference>
<dbReference type="PANTHER" id="PTHR45662:SF7">
    <property type="entry name" value="SACI DOMAIN PROTEIN (AFU_ORTHOLOGUE AFUA_1G15890)"/>
    <property type="match status" value="1"/>
</dbReference>
<feature type="region of interest" description="Disordered" evidence="1">
    <location>
        <begin position="208"/>
        <end position="238"/>
    </location>
</feature>
<protein>
    <submittedName>
        <fullName evidence="5">Uncharacterized protein</fullName>
    </submittedName>
</protein>
<feature type="signal peptide" evidence="2">
    <location>
        <begin position="1"/>
        <end position="16"/>
    </location>
</feature>
<dbReference type="GeneID" id="28820424"/>
<organism evidence="5 6">
    <name type="scientific">Mollisia scopiformis</name>
    <name type="common">Conifer needle endophyte fungus</name>
    <name type="synonym">Phialocephala scopiformis</name>
    <dbReference type="NCBI Taxonomy" id="149040"/>
    <lineage>
        <taxon>Eukaryota</taxon>
        <taxon>Fungi</taxon>
        <taxon>Dikarya</taxon>
        <taxon>Ascomycota</taxon>
        <taxon>Pezizomycotina</taxon>
        <taxon>Leotiomycetes</taxon>
        <taxon>Helotiales</taxon>
        <taxon>Mollisiaceae</taxon>
        <taxon>Mollisia</taxon>
    </lineage>
</organism>
<feature type="region of interest" description="Disordered" evidence="1">
    <location>
        <begin position="117"/>
        <end position="152"/>
    </location>
</feature>
<dbReference type="PANTHER" id="PTHR45662">
    <property type="entry name" value="PHOSPHATIDYLINOSITIDE PHOSPHATASE SAC1"/>
    <property type="match status" value="1"/>
</dbReference>
<dbReference type="GO" id="GO:0043812">
    <property type="term" value="F:phosphatidylinositol-4-phosphate phosphatase activity"/>
    <property type="evidence" value="ECO:0007669"/>
    <property type="project" value="TreeGrafter"/>
</dbReference>
<dbReference type="RefSeq" id="XP_018072488.1">
    <property type="nucleotide sequence ID" value="XM_018210698.1"/>
</dbReference>
<dbReference type="GO" id="GO:0046856">
    <property type="term" value="P:phosphatidylinositol dephosphorylation"/>
    <property type="evidence" value="ECO:0007669"/>
    <property type="project" value="TreeGrafter"/>
</dbReference>
<feature type="domain" description="HSac2" evidence="4">
    <location>
        <begin position="712"/>
        <end position="865"/>
    </location>
</feature>
<feature type="compositionally biased region" description="Acidic residues" evidence="1">
    <location>
        <begin position="128"/>
        <end position="140"/>
    </location>
</feature>
<feature type="region of interest" description="Disordered" evidence="1">
    <location>
        <begin position="362"/>
        <end position="385"/>
    </location>
</feature>
<evidence type="ECO:0000313" key="5">
    <source>
        <dbReference type="EMBL" id="KUJ18133.1"/>
    </source>
</evidence>
<dbReference type="EMBL" id="KQ947413">
    <property type="protein sequence ID" value="KUJ18133.1"/>
    <property type="molecule type" value="Genomic_DNA"/>
</dbReference>
<evidence type="ECO:0000256" key="1">
    <source>
        <dbReference type="SAM" id="MobiDB-lite"/>
    </source>
</evidence>
<sequence>MPGLVRKLVIFAAVDGLVLQPVGQRPAPAAKICYKDNSIVPVLKDGGNELGAGKSFEAFGIVGLLTVSKSSFLVSITKRRQVAQIHGKAIYVITGVALTPLSTQAAADTSIAHTQTTLQVRTGNGNDGSDESDTNGEEVDLSAAASDDVDDDEIHPTLAEAISPPNEHTRTSSVAEDVISLKGGYGRFAQKWFSRKGWTVDQRRNLGLTASNSGTSTPNVKDTSLPAAPPPQELPTAEQDKVIEVRSKGTEARDVAASLLPKLLYYSQMLFSSSNFFFSYDYDITRSISNQRRSNSELPLYTQVDSLFFWNRHLVSPFIEAGQTSFVLPLMQGFIGQRTFEMDTDPPPLDGTEKASMELLDMSPPRQSSSDEPGDSNSPRSSGGRKTLKSFLITLISRRSVKRAGLRYLRRGIDEAGHTANGVETEQILSDPSWDAAHKIYSFVQIRGSIPVFFSQSPYSFKPIPQLQHSDEFNYRAFYKHMAQLTSMYGSVQLANLVEKHGAEAIVGAQFEKFATKLIESDDAVGKQIAFEWFDFHAACRGMKFENISLLLDIIGKKLDQFGYTVELDGNQVAKQQGVLRANCMDCLDRTNVLQSACGRRALEFQLKEEGIDMSIQPDQITSWFNTLWADNGDAVSSQYASTAAMKGDFTRTRKRNFQGALKDMGISISRFYSGIVNDFFSQAAIDFLLGNVTSTVFEDFEANLMSVDPGTSMQKLREQAIETCQKLVVADDHEEFIGGWTLLTPQIPNTIKSSPFEESVLILTDVALYSCRFDWTTEKVSSFERIDLQHITTIKYGTYITSTLSAAQGDESRNVGIVISYRAGEDDITRVNTRSMSNTPRSDTDLLGGSSTVSPPATTLQNLLGRPAAPATKVLALKALPSRSAVADSGQSQLTEIQQVKSICSEIERMVLHGQVVEVGTERKDLVVNGDIISLADARKNTGLLSQLQHQLKKLVWA</sequence>
<evidence type="ECO:0000256" key="2">
    <source>
        <dbReference type="SAM" id="SignalP"/>
    </source>
</evidence>
<evidence type="ECO:0000259" key="3">
    <source>
        <dbReference type="PROSITE" id="PS50275"/>
    </source>
</evidence>